<protein>
    <submittedName>
        <fullName evidence="1">Uncharacterized protein</fullName>
    </submittedName>
</protein>
<reference evidence="1 2" key="1">
    <citation type="submission" date="2017-08" db="EMBL/GenBank/DDBJ databases">
        <authorList>
            <person name="Park S.-J."/>
            <person name="Kim H."/>
        </authorList>
    </citation>
    <scope>NUCLEOTIDE SEQUENCE [LARGE SCALE GENOMIC DNA]</scope>
    <source>
        <strain evidence="2">ye3</strain>
    </source>
</reference>
<keyword evidence="2" id="KW-1185">Reference proteome</keyword>
<name>A0A410G9E4_9BURK</name>
<dbReference type="EMBL" id="CP022987">
    <property type="protein sequence ID" value="QAA92881.1"/>
    <property type="molecule type" value="Genomic_DNA"/>
</dbReference>
<proteinExistence type="predicted"/>
<gene>
    <name evidence="1" type="ORF">CKA81_02755</name>
</gene>
<dbReference type="KEGG" id="pus:CKA81_02755"/>
<dbReference type="AlphaFoldDB" id="A0A410G9E4"/>
<evidence type="ECO:0000313" key="2">
    <source>
        <dbReference type="Proteomes" id="UP000283474"/>
    </source>
</evidence>
<dbReference type="OrthoDB" id="9874647at2"/>
<dbReference type="RefSeq" id="WP_128353934.1">
    <property type="nucleotide sequence ID" value="NZ_CP022987.1"/>
</dbReference>
<sequence>MPRKIVQLTPLKIHDYAGVYLFAVCSDGSAWRAVQGDDGSIVGEWMRIAPIDEDVAVDSGPDL</sequence>
<dbReference type="Proteomes" id="UP000283474">
    <property type="component" value="Chromosome"/>
</dbReference>
<evidence type="ECO:0000313" key="1">
    <source>
        <dbReference type="EMBL" id="QAA92881.1"/>
    </source>
</evidence>
<accession>A0A410G9E4</accession>
<organism evidence="1 2">
    <name type="scientific">Pollutimonas thiosulfatoxidans</name>
    <dbReference type="NCBI Taxonomy" id="2028345"/>
    <lineage>
        <taxon>Bacteria</taxon>
        <taxon>Pseudomonadati</taxon>
        <taxon>Pseudomonadota</taxon>
        <taxon>Betaproteobacteria</taxon>
        <taxon>Burkholderiales</taxon>
        <taxon>Alcaligenaceae</taxon>
        <taxon>Pollutimonas</taxon>
    </lineage>
</organism>